<proteinExistence type="predicted"/>
<dbReference type="InterPro" id="IPR043128">
    <property type="entry name" value="Rev_trsase/Diguanyl_cyclase"/>
</dbReference>
<feature type="transmembrane region" description="Helical" evidence="2">
    <location>
        <begin position="263"/>
        <end position="286"/>
    </location>
</feature>
<evidence type="ECO:0000313" key="5">
    <source>
        <dbReference type="EMBL" id="GIJ05234.1"/>
    </source>
</evidence>
<dbReference type="CDD" id="cd01949">
    <property type="entry name" value="GGDEF"/>
    <property type="match status" value="1"/>
</dbReference>
<evidence type="ECO:0000313" key="6">
    <source>
        <dbReference type="Proteomes" id="UP000652013"/>
    </source>
</evidence>
<feature type="transmembrane region" description="Helical" evidence="2">
    <location>
        <begin position="105"/>
        <end position="126"/>
    </location>
</feature>
<evidence type="ECO:0000259" key="3">
    <source>
        <dbReference type="PROSITE" id="PS50883"/>
    </source>
</evidence>
<dbReference type="PROSITE" id="PS50887">
    <property type="entry name" value="GGDEF"/>
    <property type="match status" value="1"/>
</dbReference>
<dbReference type="SMART" id="SM00267">
    <property type="entry name" value="GGDEF"/>
    <property type="match status" value="1"/>
</dbReference>
<dbReference type="Proteomes" id="UP000652013">
    <property type="component" value="Unassembled WGS sequence"/>
</dbReference>
<feature type="domain" description="GGDEF" evidence="4">
    <location>
        <begin position="329"/>
        <end position="463"/>
    </location>
</feature>
<dbReference type="Pfam" id="PF00990">
    <property type="entry name" value="GGDEF"/>
    <property type="match status" value="1"/>
</dbReference>
<keyword evidence="2" id="KW-1133">Transmembrane helix</keyword>
<dbReference type="InterPro" id="IPR035919">
    <property type="entry name" value="EAL_sf"/>
</dbReference>
<dbReference type="NCBIfam" id="TIGR00254">
    <property type="entry name" value="GGDEF"/>
    <property type="match status" value="1"/>
</dbReference>
<sequence>MTVVLDGGVQLAAGLGAAAACWQATRSRPGPGDVWRRLILGGLAAWSAGQAVALGYDLADPGGDHVPSAADVGRLALPVCALLALLAIVGRAHRQPGGSPRRERVVLVLDTLLVSGSLLALTWSALLRPHLAEAGPAVAYPVLGVFLVVMVLLLLLTRPTPPPLRRNLALLGAGFLALAGADLVRVRELAAGGPGPAGTALAVAAVALLAVAVRLPEGADGPPARTHAAALLLPYVPVAATGAFIAVRAFAGRPLTAFEAYLGWLGLGLVVARQWLTIVDHSTLLARLAEGRLRFMHQAHHDPLTGLANRTLFKDRLAHAVERHRRQRLPVAVLFVDLDDFKQVNDQLGHAAGDRLLREVGDRLLGCVRRDDLVARLGGDEFAILIEGQAADVEPVGQRILAALREPFAIESRVVTVGASVGLVIPDDGDGDGLSADALMRRADTAMYAGKRRGKGALVRYAGGGRTDLDLPLLLARALADTPASSGFEVHYQPVVRLTDGATVAVEALARWRDPVAGVIDPDVFVIVAERTGMVAAIDDFVLDRACADAPLLAERHGTPVDLHVNVSAGRLGEPELERAVAAALRRHALDPHRLVLEITETRRIHDLTAAAAAATRLRALGVRLALDDFGSGFNALAQLHALPVDIVKLDASLTAVEREPDRAGALVRSVVAICAELRVAVVAEGIEREDQAGALARLGLDLGQGYLFGAPRPVDRGPAPIAPVPAPSPAAAPATEPA</sequence>
<dbReference type="RefSeq" id="WP_203940442.1">
    <property type="nucleotide sequence ID" value="NZ_BAAAGJ010000011.1"/>
</dbReference>
<dbReference type="InterPro" id="IPR029787">
    <property type="entry name" value="Nucleotide_cyclase"/>
</dbReference>
<dbReference type="CDD" id="cd01948">
    <property type="entry name" value="EAL"/>
    <property type="match status" value="1"/>
</dbReference>
<comment type="caution">
    <text evidence="5">The sequence shown here is derived from an EMBL/GenBank/DDBJ whole genome shotgun (WGS) entry which is preliminary data.</text>
</comment>
<evidence type="ECO:0000256" key="2">
    <source>
        <dbReference type="SAM" id="Phobius"/>
    </source>
</evidence>
<dbReference type="SUPFAM" id="SSF55073">
    <property type="entry name" value="Nucleotide cyclase"/>
    <property type="match status" value="1"/>
</dbReference>
<dbReference type="Gene3D" id="3.30.70.270">
    <property type="match status" value="1"/>
</dbReference>
<feature type="compositionally biased region" description="Pro residues" evidence="1">
    <location>
        <begin position="721"/>
        <end position="731"/>
    </location>
</feature>
<protein>
    <submittedName>
        <fullName evidence="5">GGDEF-domain containing protein</fullName>
    </submittedName>
</protein>
<accession>A0A8J4DLG9</accession>
<keyword evidence="6" id="KW-1185">Reference proteome</keyword>
<dbReference type="EMBL" id="BOOY01000032">
    <property type="protein sequence ID" value="GIJ05234.1"/>
    <property type="molecule type" value="Genomic_DNA"/>
</dbReference>
<evidence type="ECO:0000259" key="4">
    <source>
        <dbReference type="PROSITE" id="PS50887"/>
    </source>
</evidence>
<feature type="transmembrane region" description="Helical" evidence="2">
    <location>
        <begin position="38"/>
        <end position="56"/>
    </location>
</feature>
<evidence type="ECO:0000256" key="1">
    <source>
        <dbReference type="SAM" id="MobiDB-lite"/>
    </source>
</evidence>
<feature type="transmembrane region" description="Helical" evidence="2">
    <location>
        <begin position="138"/>
        <end position="156"/>
    </location>
</feature>
<dbReference type="InterPro" id="IPR001633">
    <property type="entry name" value="EAL_dom"/>
</dbReference>
<dbReference type="PANTHER" id="PTHR44757">
    <property type="entry name" value="DIGUANYLATE CYCLASE DGCP"/>
    <property type="match status" value="1"/>
</dbReference>
<dbReference type="Gene3D" id="3.20.20.450">
    <property type="entry name" value="EAL domain"/>
    <property type="match status" value="1"/>
</dbReference>
<dbReference type="FunFam" id="3.30.70.270:FF:000001">
    <property type="entry name" value="Diguanylate cyclase domain protein"/>
    <property type="match status" value="1"/>
</dbReference>
<dbReference type="SUPFAM" id="SSF141868">
    <property type="entry name" value="EAL domain-like"/>
    <property type="match status" value="1"/>
</dbReference>
<feature type="transmembrane region" description="Helical" evidence="2">
    <location>
        <begin position="228"/>
        <end position="251"/>
    </location>
</feature>
<feature type="transmembrane region" description="Helical" evidence="2">
    <location>
        <begin position="198"/>
        <end position="216"/>
    </location>
</feature>
<dbReference type="PANTHER" id="PTHR44757:SF2">
    <property type="entry name" value="BIOFILM ARCHITECTURE MAINTENANCE PROTEIN MBAA"/>
    <property type="match status" value="1"/>
</dbReference>
<keyword evidence="2" id="KW-0472">Membrane</keyword>
<feature type="transmembrane region" description="Helical" evidence="2">
    <location>
        <begin position="76"/>
        <end position="93"/>
    </location>
</feature>
<name>A0A8J4DLG9_9ACTN</name>
<gene>
    <name evidence="5" type="ORF">Sya03_45860</name>
</gene>
<dbReference type="InterPro" id="IPR052155">
    <property type="entry name" value="Biofilm_reg_signaling"/>
</dbReference>
<feature type="domain" description="EAL" evidence="3">
    <location>
        <begin position="468"/>
        <end position="726"/>
    </location>
</feature>
<reference evidence="5" key="1">
    <citation type="submission" date="2021-01" db="EMBL/GenBank/DDBJ databases">
        <title>Whole genome shotgun sequence of Spirilliplanes yamanashiensis NBRC 15828.</title>
        <authorList>
            <person name="Komaki H."/>
            <person name="Tamura T."/>
        </authorList>
    </citation>
    <scope>NUCLEOTIDE SEQUENCE</scope>
    <source>
        <strain evidence="5">NBRC 15828</strain>
    </source>
</reference>
<dbReference type="SMART" id="SM00052">
    <property type="entry name" value="EAL"/>
    <property type="match status" value="1"/>
</dbReference>
<keyword evidence="2" id="KW-0812">Transmembrane</keyword>
<organism evidence="5 6">
    <name type="scientific">Spirilliplanes yamanashiensis</name>
    <dbReference type="NCBI Taxonomy" id="42233"/>
    <lineage>
        <taxon>Bacteria</taxon>
        <taxon>Bacillati</taxon>
        <taxon>Actinomycetota</taxon>
        <taxon>Actinomycetes</taxon>
        <taxon>Micromonosporales</taxon>
        <taxon>Micromonosporaceae</taxon>
        <taxon>Spirilliplanes</taxon>
    </lineage>
</organism>
<dbReference type="PROSITE" id="PS50883">
    <property type="entry name" value="EAL"/>
    <property type="match status" value="1"/>
</dbReference>
<feature type="region of interest" description="Disordered" evidence="1">
    <location>
        <begin position="719"/>
        <end position="739"/>
    </location>
</feature>
<dbReference type="Pfam" id="PF00563">
    <property type="entry name" value="EAL"/>
    <property type="match status" value="1"/>
</dbReference>
<dbReference type="InterPro" id="IPR000160">
    <property type="entry name" value="GGDEF_dom"/>
</dbReference>
<dbReference type="AlphaFoldDB" id="A0A8J4DLG9"/>